<dbReference type="PANTHER" id="PTHR40562">
    <property type="match status" value="1"/>
</dbReference>
<sequence>MSPSNTQRIAVLDNTEAWQSVCAQQDLVSNSGVVVWLDGAQVALFYLPDAEGQTLFAIDNHDPQSGANVIGRGLIGSIKGDLVVASPIYKQHFRLEDGRCLEYPQQCLRVWPVRLNGGVVEIGTPITR</sequence>
<dbReference type="EMBL" id="MOBP01000021">
    <property type="protein sequence ID" value="RON47726.1"/>
    <property type="molecule type" value="Genomic_DNA"/>
</dbReference>
<dbReference type="RefSeq" id="WP_123409664.1">
    <property type="nucleotide sequence ID" value="NZ_MOBP01000021.1"/>
</dbReference>
<evidence type="ECO:0000256" key="6">
    <source>
        <dbReference type="ARBA" id="ARBA00023063"/>
    </source>
</evidence>
<dbReference type="GO" id="GO:0008942">
    <property type="term" value="F:nitrite reductase [NAD(P)H] activity"/>
    <property type="evidence" value="ECO:0007669"/>
    <property type="project" value="InterPro"/>
</dbReference>
<keyword evidence="4" id="KW-0408">Iron</keyword>
<keyword evidence="1" id="KW-0001">2Fe-2S</keyword>
<dbReference type="InterPro" id="IPR012748">
    <property type="entry name" value="Rieske-like_NirD"/>
</dbReference>
<keyword evidence="3" id="KW-0560">Oxidoreductase</keyword>
<evidence type="ECO:0000256" key="1">
    <source>
        <dbReference type="ARBA" id="ARBA00022714"/>
    </source>
</evidence>
<dbReference type="GO" id="GO:0051537">
    <property type="term" value="F:2 iron, 2 sulfur cluster binding"/>
    <property type="evidence" value="ECO:0007669"/>
    <property type="project" value="UniProtKB-KW"/>
</dbReference>
<organism evidence="8 9">
    <name type="scientific">Pseudomonas frederiksbergensis</name>
    <dbReference type="NCBI Taxonomy" id="104087"/>
    <lineage>
        <taxon>Bacteria</taxon>
        <taxon>Pseudomonadati</taxon>
        <taxon>Pseudomonadota</taxon>
        <taxon>Gammaproteobacteria</taxon>
        <taxon>Pseudomonadales</taxon>
        <taxon>Pseudomonadaceae</taxon>
        <taxon>Pseudomonas</taxon>
    </lineage>
</organism>
<evidence type="ECO:0000313" key="8">
    <source>
        <dbReference type="EMBL" id="RON47726.1"/>
    </source>
</evidence>
<keyword evidence="2" id="KW-0479">Metal-binding</keyword>
<evidence type="ECO:0000256" key="4">
    <source>
        <dbReference type="ARBA" id="ARBA00023004"/>
    </source>
</evidence>
<reference evidence="8 9" key="1">
    <citation type="submission" date="2016-10" db="EMBL/GenBank/DDBJ databases">
        <title>Comparative genome analysis of multiple Pseudomonas spp. focuses on biocontrol and plant growth promoting traits.</title>
        <authorList>
            <person name="Tao X.-Y."/>
            <person name="Taylor C.G."/>
        </authorList>
    </citation>
    <scope>NUCLEOTIDE SEQUENCE [LARGE SCALE GENOMIC DNA]</scope>
    <source>
        <strain evidence="8 9">39A2</strain>
    </source>
</reference>
<evidence type="ECO:0000313" key="9">
    <source>
        <dbReference type="Proteomes" id="UP000283627"/>
    </source>
</evidence>
<evidence type="ECO:0000259" key="7">
    <source>
        <dbReference type="PROSITE" id="PS51296"/>
    </source>
</evidence>
<protein>
    <submittedName>
        <fullName evidence="8">Nitrite reductase small subunit</fullName>
    </submittedName>
</protein>
<name>A0A423K7G5_9PSED</name>
<comment type="caution">
    <text evidence="8">The sequence shown here is derived from an EMBL/GenBank/DDBJ whole genome shotgun (WGS) entry which is preliminary data.</text>
</comment>
<dbReference type="AlphaFoldDB" id="A0A423K7G5"/>
<dbReference type="InterPro" id="IPR017941">
    <property type="entry name" value="Rieske_2Fe-2S"/>
</dbReference>
<evidence type="ECO:0000256" key="5">
    <source>
        <dbReference type="ARBA" id="ARBA00023014"/>
    </source>
</evidence>
<keyword evidence="6" id="KW-0534">Nitrate assimilation</keyword>
<accession>A0A423K7G5</accession>
<dbReference type="CDD" id="cd03529">
    <property type="entry name" value="Rieske_NirD"/>
    <property type="match status" value="1"/>
</dbReference>
<dbReference type="NCBIfam" id="TIGR02378">
    <property type="entry name" value="nirD_assim_sml"/>
    <property type="match status" value="1"/>
</dbReference>
<proteinExistence type="predicted"/>
<evidence type="ECO:0000256" key="2">
    <source>
        <dbReference type="ARBA" id="ARBA00022723"/>
    </source>
</evidence>
<dbReference type="GO" id="GO:0042128">
    <property type="term" value="P:nitrate assimilation"/>
    <property type="evidence" value="ECO:0007669"/>
    <property type="project" value="UniProtKB-KW"/>
</dbReference>
<dbReference type="OrthoDB" id="516687at2"/>
<dbReference type="PROSITE" id="PS51296">
    <property type="entry name" value="RIESKE"/>
    <property type="match status" value="1"/>
</dbReference>
<dbReference type="SUPFAM" id="SSF50022">
    <property type="entry name" value="ISP domain"/>
    <property type="match status" value="1"/>
</dbReference>
<gene>
    <name evidence="8" type="ORF">BK665_25585</name>
</gene>
<dbReference type="GO" id="GO:0046872">
    <property type="term" value="F:metal ion binding"/>
    <property type="evidence" value="ECO:0007669"/>
    <property type="project" value="UniProtKB-KW"/>
</dbReference>
<evidence type="ECO:0000256" key="3">
    <source>
        <dbReference type="ARBA" id="ARBA00023002"/>
    </source>
</evidence>
<dbReference type="Gene3D" id="2.102.10.10">
    <property type="entry name" value="Rieske [2Fe-2S] iron-sulphur domain"/>
    <property type="match status" value="1"/>
</dbReference>
<dbReference type="PANTHER" id="PTHR40562:SF1">
    <property type="entry name" value="NITRITE REDUCTASE (NADH) SMALL SUBUNIT"/>
    <property type="match status" value="1"/>
</dbReference>
<dbReference type="STRING" id="104087.PFAS1_27470"/>
<dbReference type="Pfam" id="PF13806">
    <property type="entry name" value="Rieske_2"/>
    <property type="match status" value="1"/>
</dbReference>
<dbReference type="InterPro" id="IPR036922">
    <property type="entry name" value="Rieske_2Fe-2S_sf"/>
</dbReference>
<dbReference type="PROSITE" id="PS51300">
    <property type="entry name" value="NIRD"/>
    <property type="match status" value="1"/>
</dbReference>
<keyword evidence="5" id="KW-0411">Iron-sulfur</keyword>
<dbReference type="Proteomes" id="UP000283627">
    <property type="component" value="Unassembled WGS sequence"/>
</dbReference>
<dbReference type="InterPro" id="IPR017881">
    <property type="entry name" value="NirD"/>
</dbReference>
<feature type="domain" description="Rieske" evidence="7">
    <location>
        <begin position="19"/>
        <end position="122"/>
    </location>
</feature>